<gene>
    <name evidence="2" type="ORF">Sango_1744400</name>
</gene>
<dbReference type="EMBL" id="JACGWL010000009">
    <property type="protein sequence ID" value="KAK4395901.1"/>
    <property type="molecule type" value="Genomic_DNA"/>
</dbReference>
<keyword evidence="3" id="KW-1185">Reference proteome</keyword>
<feature type="domain" description="Integrase catalytic" evidence="1">
    <location>
        <begin position="105"/>
        <end position="264"/>
    </location>
</feature>
<dbReference type="PANTHER" id="PTHR37984:SF5">
    <property type="entry name" value="PROTEIN NYNRIN-LIKE"/>
    <property type="match status" value="1"/>
</dbReference>
<dbReference type="SUPFAM" id="SSF53098">
    <property type="entry name" value="Ribonuclease H-like"/>
    <property type="match status" value="1"/>
</dbReference>
<dbReference type="PANTHER" id="PTHR37984">
    <property type="entry name" value="PROTEIN CBG26694"/>
    <property type="match status" value="1"/>
</dbReference>
<dbReference type="Gene3D" id="3.30.420.10">
    <property type="entry name" value="Ribonuclease H-like superfamily/Ribonuclease H"/>
    <property type="match status" value="1"/>
</dbReference>
<sequence length="328" mass="38398">MGGHQIKNPSHSFPDTWRNVIQEVLHTPLAPLPIPRRRFARAQRNTRWMLWIPHRDLDIHQQSTTSWLLLAPHETGCAMVGEQMCEIPKACHPHTPPVEPLNVMLSPCPFSQWGMYIVGLFPLATGQRKFLLVAIDYFTKLVETEPLARITEREVMKFVWKNIIYRFGLSREIILDNSRKFQGRRIQDWCIRLRIKQRFTSVSHPQANRQFEVTNQILVQGIKKRLDRAGGNWVKKLTSILSSYQTTPRGSTRKNPFTLEQGTETVIPTELGMPSHRILYFNEESNSQLLKEHLDLVDELRETAFIQMERYKSTMINAHNKRVKVWHF</sequence>
<evidence type="ECO:0000313" key="3">
    <source>
        <dbReference type="Proteomes" id="UP001289374"/>
    </source>
</evidence>
<dbReference type="Proteomes" id="UP001289374">
    <property type="component" value="Unassembled WGS sequence"/>
</dbReference>
<dbReference type="InterPro" id="IPR012337">
    <property type="entry name" value="RNaseH-like_sf"/>
</dbReference>
<dbReference type="InterPro" id="IPR050951">
    <property type="entry name" value="Retrovirus_Pol_polyprotein"/>
</dbReference>
<dbReference type="PROSITE" id="PS50994">
    <property type="entry name" value="INTEGRASE"/>
    <property type="match status" value="1"/>
</dbReference>
<dbReference type="Pfam" id="PF00665">
    <property type="entry name" value="rve"/>
    <property type="match status" value="1"/>
</dbReference>
<comment type="caution">
    <text evidence="2">The sequence shown here is derived from an EMBL/GenBank/DDBJ whole genome shotgun (WGS) entry which is preliminary data.</text>
</comment>
<dbReference type="InterPro" id="IPR001584">
    <property type="entry name" value="Integrase_cat-core"/>
</dbReference>
<reference evidence="2" key="1">
    <citation type="submission" date="2020-06" db="EMBL/GenBank/DDBJ databases">
        <authorList>
            <person name="Li T."/>
            <person name="Hu X."/>
            <person name="Zhang T."/>
            <person name="Song X."/>
            <person name="Zhang H."/>
            <person name="Dai N."/>
            <person name="Sheng W."/>
            <person name="Hou X."/>
            <person name="Wei L."/>
        </authorList>
    </citation>
    <scope>NUCLEOTIDE SEQUENCE</scope>
    <source>
        <strain evidence="2">K16</strain>
        <tissue evidence="2">Leaf</tissue>
    </source>
</reference>
<proteinExistence type="predicted"/>
<evidence type="ECO:0000259" key="1">
    <source>
        <dbReference type="PROSITE" id="PS50994"/>
    </source>
</evidence>
<evidence type="ECO:0000313" key="2">
    <source>
        <dbReference type="EMBL" id="KAK4395901.1"/>
    </source>
</evidence>
<dbReference type="GO" id="GO:0003676">
    <property type="term" value="F:nucleic acid binding"/>
    <property type="evidence" value="ECO:0007669"/>
    <property type="project" value="InterPro"/>
</dbReference>
<dbReference type="AlphaFoldDB" id="A0AAE2BS89"/>
<name>A0AAE2BS89_9LAMI</name>
<dbReference type="InterPro" id="IPR036397">
    <property type="entry name" value="RNaseH_sf"/>
</dbReference>
<protein>
    <recommendedName>
        <fullName evidence="1">Integrase catalytic domain-containing protein</fullName>
    </recommendedName>
</protein>
<accession>A0AAE2BS89</accession>
<reference evidence="2" key="2">
    <citation type="journal article" date="2024" name="Plant">
        <title>Genomic evolution and insights into agronomic trait innovations of Sesamum species.</title>
        <authorList>
            <person name="Miao H."/>
            <person name="Wang L."/>
            <person name="Qu L."/>
            <person name="Liu H."/>
            <person name="Sun Y."/>
            <person name="Le M."/>
            <person name="Wang Q."/>
            <person name="Wei S."/>
            <person name="Zheng Y."/>
            <person name="Lin W."/>
            <person name="Duan Y."/>
            <person name="Cao H."/>
            <person name="Xiong S."/>
            <person name="Wang X."/>
            <person name="Wei L."/>
            <person name="Li C."/>
            <person name="Ma Q."/>
            <person name="Ju M."/>
            <person name="Zhao R."/>
            <person name="Li G."/>
            <person name="Mu C."/>
            <person name="Tian Q."/>
            <person name="Mei H."/>
            <person name="Zhang T."/>
            <person name="Gao T."/>
            <person name="Zhang H."/>
        </authorList>
    </citation>
    <scope>NUCLEOTIDE SEQUENCE</scope>
    <source>
        <strain evidence="2">K16</strain>
    </source>
</reference>
<organism evidence="2 3">
    <name type="scientific">Sesamum angolense</name>
    <dbReference type="NCBI Taxonomy" id="2727404"/>
    <lineage>
        <taxon>Eukaryota</taxon>
        <taxon>Viridiplantae</taxon>
        <taxon>Streptophyta</taxon>
        <taxon>Embryophyta</taxon>
        <taxon>Tracheophyta</taxon>
        <taxon>Spermatophyta</taxon>
        <taxon>Magnoliopsida</taxon>
        <taxon>eudicotyledons</taxon>
        <taxon>Gunneridae</taxon>
        <taxon>Pentapetalae</taxon>
        <taxon>asterids</taxon>
        <taxon>lamiids</taxon>
        <taxon>Lamiales</taxon>
        <taxon>Pedaliaceae</taxon>
        <taxon>Sesamum</taxon>
    </lineage>
</organism>
<dbReference type="GO" id="GO:0015074">
    <property type="term" value="P:DNA integration"/>
    <property type="evidence" value="ECO:0007669"/>
    <property type="project" value="InterPro"/>
</dbReference>